<accession>A0ABS6SJH2</accession>
<dbReference type="InterPro" id="IPR005546">
    <property type="entry name" value="Autotransporte_beta"/>
</dbReference>
<evidence type="ECO:0000256" key="1">
    <source>
        <dbReference type="SAM" id="SignalP"/>
    </source>
</evidence>
<gene>
    <name evidence="3" type="ORF">KCG45_03090</name>
</gene>
<evidence type="ECO:0000313" key="3">
    <source>
        <dbReference type="EMBL" id="MBV7265150.1"/>
    </source>
</evidence>
<feature type="chain" id="PRO_5045487059" evidence="1">
    <location>
        <begin position="25"/>
        <end position="1026"/>
    </location>
</feature>
<reference evidence="3 4" key="1">
    <citation type="submission" date="2021-04" db="EMBL/GenBank/DDBJ databases">
        <authorList>
            <person name="Pira H."/>
            <person name="Risdian C."/>
            <person name="Wink J."/>
        </authorList>
    </citation>
    <scope>NUCLEOTIDE SEQUENCE [LARGE SCALE GENOMIC DNA]</scope>
    <source>
        <strain evidence="3 4">WH131</strain>
    </source>
</reference>
<dbReference type="SMART" id="SM00869">
    <property type="entry name" value="Autotransporter"/>
    <property type="match status" value="1"/>
</dbReference>
<proteinExistence type="predicted"/>
<organism evidence="3 4">
    <name type="scientific">Erythrobacter ani</name>
    <dbReference type="NCBI Taxonomy" id="2827235"/>
    <lineage>
        <taxon>Bacteria</taxon>
        <taxon>Pseudomonadati</taxon>
        <taxon>Pseudomonadota</taxon>
        <taxon>Alphaproteobacteria</taxon>
        <taxon>Sphingomonadales</taxon>
        <taxon>Erythrobacteraceae</taxon>
        <taxon>Erythrobacter/Porphyrobacter group</taxon>
        <taxon>Erythrobacter</taxon>
    </lineage>
</organism>
<sequence length="1026" mass="104172">MDKTILFSTALTASLAFYTPAAQAQAVLGEAPDAPAPISPDGTINGIGSTEPDTDIVVDAGTLVLASPNIYSLDPNFEVGLILEAGSSSISVANGAQVAAPTFASFGIVSLFAADNTIDIAGDVISNGDFGGAISVFFADDNTVNIAETGVVFTSGFQSVGVTAFGSGQTINVAGRVQTQGIEASGILVGLGTNISVDVQSTGQVLAEGDFAPALSTLVNPFQSDIRFNNAGLIQSFGNVGPGVVLATPGASLTNSGTVASTGDGAPGVFAVQSNHTITNTGKIITSGTTFDANIEELVGLAAAGSGTTPTTVPSAAIFVANGGVDVINSGAIIARSGPAIFTSAEFAAVTNAAFGAGDAALPVTISNEKHGLIKGATLAIEGSDLIEQVSNAGTIIGDVMLAGGDDSFTLMLGTGRVKGVIDGGEGNDTLILSGRGAFNGAGQTDFESLTLTGGARQRLSGDFGTFETLLVTGGNALFLNNRLNIDVTGMANFESGSVLNGSGAFSGDVISAGKIVPGGRNKVGQLSIGGDFTQSSEGLLAIDIRKRRGRLSSDLLSVAGTANLDGTLFVFPTARGRLSYGDQFTVVEAGLVTGAFSEVVTRSNSPVLYFDQVIDETSVALEVKARSIAELVGADSIFASIGETLDALRFGGDYANFAGLFGMVDGAGFDNFGATLIGLTPTSGFLQVDRSNNFARRFTGQIAERTLTLRAFGNPPAGFSNPGTSSFVQVGDPADEAGKLGVFGSVTGSFLRPASERATGQHALEEAAFSQMGEVTIGADLMISDTVSVGLAVSNMHDSAPGRLGGSQQSRNESTSAAVYAAASFGKGFADMYVGFADQTFGLQDSAAGLRDNQLRSAAGRADGNQALAGVRLGLAIEPTKGLTIGPVASLDYARSNLAGYSQILGGGAALDVHDRSFTSVGAKLGLTGTLDIDVGRTGKLSAFGSLAYARELGDREDAVTANFIGAESLPFSIARQLQSDWVAVTAGAELKVSDDLRAGVNLSTDMDRGELTQHQGRMTVSWRF</sequence>
<dbReference type="Pfam" id="PF03797">
    <property type="entry name" value="Autotransporter"/>
    <property type="match status" value="1"/>
</dbReference>
<comment type="caution">
    <text evidence="3">The sequence shown here is derived from an EMBL/GenBank/DDBJ whole genome shotgun (WGS) entry which is preliminary data.</text>
</comment>
<dbReference type="Proteomes" id="UP000699975">
    <property type="component" value="Unassembled WGS sequence"/>
</dbReference>
<evidence type="ECO:0000313" key="4">
    <source>
        <dbReference type="Proteomes" id="UP000699975"/>
    </source>
</evidence>
<dbReference type="RefSeq" id="WP_218315646.1">
    <property type="nucleotide sequence ID" value="NZ_JAGSPB010000001.1"/>
</dbReference>
<name>A0ABS6SJH2_9SPHN</name>
<protein>
    <submittedName>
        <fullName evidence="3">Autotransporter domain-containing protein</fullName>
    </submittedName>
</protein>
<feature type="signal peptide" evidence="1">
    <location>
        <begin position="1"/>
        <end position="24"/>
    </location>
</feature>
<feature type="domain" description="Autotransporter" evidence="2">
    <location>
        <begin position="736"/>
        <end position="1026"/>
    </location>
</feature>
<evidence type="ECO:0000259" key="2">
    <source>
        <dbReference type="PROSITE" id="PS51208"/>
    </source>
</evidence>
<dbReference type="EMBL" id="JAGSPB010000001">
    <property type="protein sequence ID" value="MBV7265150.1"/>
    <property type="molecule type" value="Genomic_DNA"/>
</dbReference>
<keyword evidence="4" id="KW-1185">Reference proteome</keyword>
<keyword evidence="1" id="KW-0732">Signal</keyword>
<dbReference type="PROSITE" id="PS51208">
    <property type="entry name" value="AUTOTRANSPORTER"/>
    <property type="match status" value="1"/>
</dbReference>